<organism evidence="10 11">
    <name type="scientific">Pseudosulfitobacter pseudonitzschiae</name>
    <dbReference type="NCBI Taxonomy" id="1402135"/>
    <lineage>
        <taxon>Bacteria</taxon>
        <taxon>Pseudomonadati</taxon>
        <taxon>Pseudomonadota</taxon>
        <taxon>Alphaproteobacteria</taxon>
        <taxon>Rhodobacterales</taxon>
        <taxon>Roseobacteraceae</taxon>
        <taxon>Pseudosulfitobacter</taxon>
    </lineage>
</organism>
<dbReference type="RefSeq" id="WP_037927177.1">
    <property type="nucleotide sequence ID" value="NZ_CP054606.1"/>
</dbReference>
<dbReference type="PANTHER" id="PTHR43297:SF2">
    <property type="entry name" value="DIPEPTIDE TRANSPORT ATP-BINDING PROTEIN DPPD"/>
    <property type="match status" value="1"/>
</dbReference>
<dbReference type="NCBIfam" id="TIGR01727">
    <property type="entry name" value="oligo_HPY"/>
    <property type="match status" value="1"/>
</dbReference>
<dbReference type="InterPro" id="IPR017871">
    <property type="entry name" value="ABC_transporter-like_CS"/>
</dbReference>
<name>A0A073J0F5_9RHOB</name>
<comment type="caution">
    <text evidence="10">The sequence shown here is derived from an EMBL/GenBank/DDBJ whole genome shotgun (WGS) entry which is preliminary data.</text>
</comment>
<keyword evidence="5" id="KW-0547">Nucleotide-binding</keyword>
<dbReference type="Pfam" id="PF00005">
    <property type="entry name" value="ABC_tran"/>
    <property type="match status" value="1"/>
</dbReference>
<dbReference type="GO" id="GO:0005524">
    <property type="term" value="F:ATP binding"/>
    <property type="evidence" value="ECO:0007669"/>
    <property type="project" value="UniProtKB-KW"/>
</dbReference>
<evidence type="ECO:0000259" key="9">
    <source>
        <dbReference type="PROSITE" id="PS50893"/>
    </source>
</evidence>
<dbReference type="Proteomes" id="UP000027746">
    <property type="component" value="Unassembled WGS sequence"/>
</dbReference>
<keyword evidence="7" id="KW-0472">Membrane</keyword>
<sequence length="322" mass="34387">MFQLADFSVSFGTATALRRATLDIRQGDRLGIVGESGSGKTMLALALMGMAPDAATISGRLTIDGHDMTHATEATWQQMRARRVAMIFQEPMSALNPLRRIGDTVMEPLIVHEGLSRAQAQARVLALLEEVGIPDPAARLRMFPHELSGGQRQRVLIALALACNPALLIADEPTTALDANVALRITDLLVRLAQERGMALVFITHDLAAVARTTKDIVVMYGGDMIERGPTAQVLSAPAHPYTQGLLAARPDPTVPPRDATGKRRRLPTLPGTVPPLAALPQGCRFSGRCSVELPQCAGTRPTDHALDADRSAACHLLGATP</sequence>
<dbReference type="PROSITE" id="PS00211">
    <property type="entry name" value="ABC_TRANSPORTER_1"/>
    <property type="match status" value="1"/>
</dbReference>
<keyword evidence="3" id="KW-0813">Transport</keyword>
<reference evidence="10 11" key="1">
    <citation type="submission" date="2014-01" db="EMBL/GenBank/DDBJ databases">
        <title>Sulfitobacter sp. H3 (MCCC 1A00686) Genome Sequencing.</title>
        <authorList>
            <person name="Lai Q."/>
            <person name="Hong Z."/>
        </authorList>
    </citation>
    <scope>NUCLEOTIDE SEQUENCE [LARGE SCALE GENOMIC DNA]</scope>
    <source>
        <strain evidence="10 11">H3</strain>
    </source>
</reference>
<comment type="similarity">
    <text evidence="2">Belongs to the ABC transporter superfamily.</text>
</comment>
<dbReference type="InterPro" id="IPR027417">
    <property type="entry name" value="P-loop_NTPase"/>
</dbReference>
<evidence type="ECO:0000256" key="3">
    <source>
        <dbReference type="ARBA" id="ARBA00022448"/>
    </source>
</evidence>
<gene>
    <name evidence="10" type="ORF">SUH3_21925</name>
</gene>
<dbReference type="OrthoDB" id="9782308at2"/>
<dbReference type="GO" id="GO:0016887">
    <property type="term" value="F:ATP hydrolysis activity"/>
    <property type="evidence" value="ECO:0007669"/>
    <property type="project" value="InterPro"/>
</dbReference>
<evidence type="ECO:0000256" key="2">
    <source>
        <dbReference type="ARBA" id="ARBA00005417"/>
    </source>
</evidence>
<dbReference type="Gene3D" id="3.40.50.300">
    <property type="entry name" value="P-loop containing nucleotide triphosphate hydrolases"/>
    <property type="match status" value="1"/>
</dbReference>
<feature type="region of interest" description="Disordered" evidence="8">
    <location>
        <begin position="251"/>
        <end position="273"/>
    </location>
</feature>
<evidence type="ECO:0000256" key="1">
    <source>
        <dbReference type="ARBA" id="ARBA00004417"/>
    </source>
</evidence>
<dbReference type="GeneID" id="68872603"/>
<dbReference type="Pfam" id="PF08352">
    <property type="entry name" value="oligo_HPY"/>
    <property type="match status" value="1"/>
</dbReference>
<dbReference type="AlphaFoldDB" id="A0A073J0F5"/>
<dbReference type="SMART" id="SM00382">
    <property type="entry name" value="AAA"/>
    <property type="match status" value="1"/>
</dbReference>
<evidence type="ECO:0000256" key="4">
    <source>
        <dbReference type="ARBA" id="ARBA00022475"/>
    </source>
</evidence>
<dbReference type="GO" id="GO:0055085">
    <property type="term" value="P:transmembrane transport"/>
    <property type="evidence" value="ECO:0007669"/>
    <property type="project" value="UniProtKB-ARBA"/>
</dbReference>
<feature type="domain" description="ABC transporter" evidence="9">
    <location>
        <begin position="2"/>
        <end position="247"/>
    </location>
</feature>
<dbReference type="PANTHER" id="PTHR43297">
    <property type="entry name" value="OLIGOPEPTIDE TRANSPORT ATP-BINDING PROTEIN APPD"/>
    <property type="match status" value="1"/>
</dbReference>
<dbReference type="FunFam" id="3.40.50.300:FF:000016">
    <property type="entry name" value="Oligopeptide ABC transporter ATP-binding component"/>
    <property type="match status" value="1"/>
</dbReference>
<comment type="subcellular location">
    <subcellularLocation>
        <location evidence="1">Cell inner membrane</location>
        <topology evidence="1">Peripheral membrane protein</topology>
    </subcellularLocation>
</comment>
<keyword evidence="11" id="KW-1185">Reference proteome</keyword>
<protein>
    <submittedName>
        <fullName evidence="10">Peptide ABC transporter ATP-binding protein</fullName>
    </submittedName>
</protein>
<evidence type="ECO:0000313" key="11">
    <source>
        <dbReference type="Proteomes" id="UP000027746"/>
    </source>
</evidence>
<dbReference type="EMBL" id="JAMD01000007">
    <property type="protein sequence ID" value="KEJ95186.1"/>
    <property type="molecule type" value="Genomic_DNA"/>
</dbReference>
<evidence type="ECO:0000256" key="8">
    <source>
        <dbReference type="SAM" id="MobiDB-lite"/>
    </source>
</evidence>
<dbReference type="InterPro" id="IPR050388">
    <property type="entry name" value="ABC_Ni/Peptide_Import"/>
</dbReference>
<dbReference type="InterPro" id="IPR003439">
    <property type="entry name" value="ABC_transporter-like_ATP-bd"/>
</dbReference>
<dbReference type="GO" id="GO:0005886">
    <property type="term" value="C:plasma membrane"/>
    <property type="evidence" value="ECO:0007669"/>
    <property type="project" value="UniProtKB-SubCell"/>
</dbReference>
<evidence type="ECO:0000313" key="10">
    <source>
        <dbReference type="EMBL" id="KEJ95186.1"/>
    </source>
</evidence>
<keyword evidence="4" id="KW-1003">Cell membrane</keyword>
<keyword evidence="6 10" id="KW-0067">ATP-binding</keyword>
<dbReference type="InterPro" id="IPR003593">
    <property type="entry name" value="AAA+_ATPase"/>
</dbReference>
<dbReference type="GO" id="GO:0015833">
    <property type="term" value="P:peptide transport"/>
    <property type="evidence" value="ECO:0007669"/>
    <property type="project" value="InterPro"/>
</dbReference>
<proteinExistence type="inferred from homology"/>
<dbReference type="CDD" id="cd03257">
    <property type="entry name" value="ABC_NikE_OppD_transporters"/>
    <property type="match status" value="1"/>
</dbReference>
<evidence type="ECO:0000256" key="6">
    <source>
        <dbReference type="ARBA" id="ARBA00022840"/>
    </source>
</evidence>
<accession>A0A073J0F5</accession>
<dbReference type="SUPFAM" id="SSF52540">
    <property type="entry name" value="P-loop containing nucleoside triphosphate hydrolases"/>
    <property type="match status" value="1"/>
</dbReference>
<evidence type="ECO:0000256" key="5">
    <source>
        <dbReference type="ARBA" id="ARBA00022741"/>
    </source>
</evidence>
<evidence type="ECO:0000256" key="7">
    <source>
        <dbReference type="ARBA" id="ARBA00023136"/>
    </source>
</evidence>
<dbReference type="PROSITE" id="PS50893">
    <property type="entry name" value="ABC_TRANSPORTER_2"/>
    <property type="match status" value="1"/>
</dbReference>
<dbReference type="InterPro" id="IPR013563">
    <property type="entry name" value="Oligopep_ABC_C"/>
</dbReference>